<evidence type="ECO:0000313" key="7">
    <source>
        <dbReference type="EMBL" id="CAG8364039.1"/>
    </source>
</evidence>
<keyword evidence="2" id="KW-0813">Transport</keyword>
<feature type="transmembrane region" description="Helical" evidence="6">
    <location>
        <begin position="429"/>
        <end position="449"/>
    </location>
</feature>
<dbReference type="GO" id="GO:0016020">
    <property type="term" value="C:membrane"/>
    <property type="evidence" value="ECO:0007669"/>
    <property type="project" value="UniProtKB-SubCell"/>
</dbReference>
<protein>
    <recommendedName>
        <fullName evidence="9">Major facilitator superfamily (MFS) profile domain-containing protein</fullName>
    </recommendedName>
</protein>
<feature type="transmembrane region" description="Helical" evidence="6">
    <location>
        <begin position="234"/>
        <end position="254"/>
    </location>
</feature>
<dbReference type="AlphaFoldDB" id="A0A9W4J1G7"/>
<feature type="transmembrane region" description="Helical" evidence="6">
    <location>
        <begin position="339"/>
        <end position="356"/>
    </location>
</feature>
<comment type="subcellular location">
    <subcellularLocation>
        <location evidence="1">Membrane</location>
        <topology evidence="1">Multi-pass membrane protein</topology>
    </subcellularLocation>
</comment>
<dbReference type="OrthoDB" id="10263291at2759"/>
<evidence type="ECO:0000256" key="3">
    <source>
        <dbReference type="ARBA" id="ARBA00022692"/>
    </source>
</evidence>
<feature type="transmembrane region" description="Helical" evidence="6">
    <location>
        <begin position="121"/>
        <end position="152"/>
    </location>
</feature>
<dbReference type="Gene3D" id="1.20.1250.20">
    <property type="entry name" value="MFS general substrate transporter like domains"/>
    <property type="match status" value="2"/>
</dbReference>
<dbReference type="PANTHER" id="PTHR43791:SF103">
    <property type="entry name" value="MAJOR FACILITATOR SUPERFAMILY (MFS) PROFILE DOMAIN-CONTAINING PROTEIN-RELATED"/>
    <property type="match status" value="1"/>
</dbReference>
<evidence type="ECO:0000313" key="8">
    <source>
        <dbReference type="Proteomes" id="UP001152592"/>
    </source>
</evidence>
<keyword evidence="4 6" id="KW-1133">Transmembrane helix</keyword>
<comment type="caution">
    <text evidence="7">The sequence shown here is derived from an EMBL/GenBank/DDBJ whole genome shotgun (WGS) entry which is preliminary data.</text>
</comment>
<feature type="transmembrane region" description="Helical" evidence="6">
    <location>
        <begin position="93"/>
        <end position="114"/>
    </location>
</feature>
<accession>A0A9W4J1G7</accession>
<dbReference type="InterPro" id="IPR011701">
    <property type="entry name" value="MFS"/>
</dbReference>
<feature type="transmembrane region" description="Helical" evidence="6">
    <location>
        <begin position="368"/>
        <end position="385"/>
    </location>
</feature>
<dbReference type="GO" id="GO:0022857">
    <property type="term" value="F:transmembrane transporter activity"/>
    <property type="evidence" value="ECO:0007669"/>
    <property type="project" value="InterPro"/>
</dbReference>
<dbReference type="Proteomes" id="UP001152592">
    <property type="component" value="Unassembled WGS sequence"/>
</dbReference>
<proteinExistence type="predicted"/>
<evidence type="ECO:0008006" key="9">
    <source>
        <dbReference type="Google" id="ProtNLM"/>
    </source>
</evidence>
<dbReference type="Pfam" id="PF07690">
    <property type="entry name" value="MFS_1"/>
    <property type="match status" value="1"/>
</dbReference>
<dbReference type="InterPro" id="IPR036259">
    <property type="entry name" value="MFS_trans_sf"/>
</dbReference>
<dbReference type="PANTHER" id="PTHR43791">
    <property type="entry name" value="PERMEASE-RELATED"/>
    <property type="match status" value="1"/>
</dbReference>
<evidence type="ECO:0000256" key="2">
    <source>
        <dbReference type="ARBA" id="ARBA00022448"/>
    </source>
</evidence>
<name>A0A9W4J1G7_9EURO</name>
<keyword evidence="3 6" id="KW-0812">Transmembrane</keyword>
<feature type="transmembrane region" description="Helical" evidence="6">
    <location>
        <begin position="397"/>
        <end position="417"/>
    </location>
</feature>
<evidence type="ECO:0000256" key="6">
    <source>
        <dbReference type="SAM" id="Phobius"/>
    </source>
</evidence>
<feature type="transmembrane region" description="Helical" evidence="6">
    <location>
        <begin position="461"/>
        <end position="484"/>
    </location>
</feature>
<keyword evidence="5 6" id="KW-0472">Membrane</keyword>
<evidence type="ECO:0000256" key="5">
    <source>
        <dbReference type="ARBA" id="ARBA00023136"/>
    </source>
</evidence>
<dbReference type="SUPFAM" id="SSF103473">
    <property type="entry name" value="MFS general substrate transporter"/>
    <property type="match status" value="1"/>
</dbReference>
<gene>
    <name evidence="7" type="ORF">PSALAMII_LOCUS3938</name>
</gene>
<evidence type="ECO:0000256" key="1">
    <source>
        <dbReference type="ARBA" id="ARBA00004141"/>
    </source>
</evidence>
<sequence length="524" mass="57838">MEKDQPSSGGAQSGVDKLKVDDSIMRDVDFGEVLQVETSPELDKKVLRKLDLFLIPLMGGCYMLQYIDKLAISQATLFNLRQDLNLKGNEYNWASAIFYFGYFAWSWPSSYLVVRLPLGKYLGVAACVWGACLMVHAACINWGGLMAARFFLGVGGTISQGTQCDYPKLISFHRTEASIAPGFALITGMFYTREEQPARQAAWFCGNSIAVLLGGLIAYGIGNIHVKAIAQWQLLFLILGAITSAYGILLFLTLPDSPAKAIFLKPTERAVAVQRTLKNKTGVMDQGKFKWNQVWMAIKDPQMWFLVLYTLCVNFCNGGLTSFSAIIITGFGFPHLEALLIQMPIGGAQLVFLLLTSGVASFVPKTRILMMIVNTAVSMVGMLLIWKLGDDNRAGKMTGLCLGGVFAANIPLSLSLISSNVAGFTKKSTVSAVMFAAYCIGNIVGPQFFIPSEEPSYMTGIKASMAGLAFGIFFLICLYVFYIFENRRRDRLYGSPREMTESEELQDEISNKTDHEIESFRYMV</sequence>
<dbReference type="EMBL" id="CAJVPD010000188">
    <property type="protein sequence ID" value="CAG8364039.1"/>
    <property type="molecule type" value="Genomic_DNA"/>
</dbReference>
<feature type="transmembrane region" description="Helical" evidence="6">
    <location>
        <begin position="306"/>
        <end position="333"/>
    </location>
</feature>
<feature type="transmembrane region" description="Helical" evidence="6">
    <location>
        <begin position="203"/>
        <end position="222"/>
    </location>
</feature>
<organism evidence="7 8">
    <name type="scientific">Penicillium salamii</name>
    <dbReference type="NCBI Taxonomy" id="1612424"/>
    <lineage>
        <taxon>Eukaryota</taxon>
        <taxon>Fungi</taxon>
        <taxon>Dikarya</taxon>
        <taxon>Ascomycota</taxon>
        <taxon>Pezizomycotina</taxon>
        <taxon>Eurotiomycetes</taxon>
        <taxon>Eurotiomycetidae</taxon>
        <taxon>Eurotiales</taxon>
        <taxon>Aspergillaceae</taxon>
        <taxon>Penicillium</taxon>
    </lineage>
</organism>
<evidence type="ECO:0000256" key="4">
    <source>
        <dbReference type="ARBA" id="ARBA00022989"/>
    </source>
</evidence>
<reference evidence="7" key="1">
    <citation type="submission" date="2021-07" db="EMBL/GenBank/DDBJ databases">
        <authorList>
            <person name="Branca A.L. A."/>
        </authorList>
    </citation>
    <scope>NUCLEOTIDE SEQUENCE</scope>
</reference>